<dbReference type="Pfam" id="PF13365">
    <property type="entry name" value="Trypsin_2"/>
    <property type="match status" value="1"/>
</dbReference>
<dbReference type="PANTHER" id="PTHR15462">
    <property type="entry name" value="SERINE PROTEASE"/>
    <property type="match status" value="1"/>
</dbReference>
<evidence type="ECO:0000256" key="6">
    <source>
        <dbReference type="RuleBase" id="RU004296"/>
    </source>
</evidence>
<gene>
    <name evidence="8" type="ORF">SAMN06893097_101462</name>
</gene>
<evidence type="ECO:0000313" key="8">
    <source>
        <dbReference type="EMBL" id="SNX94665.1"/>
    </source>
</evidence>
<keyword evidence="9" id="KW-1185">Reference proteome</keyword>
<dbReference type="InterPro" id="IPR050966">
    <property type="entry name" value="Glutamyl_endopeptidase"/>
</dbReference>
<dbReference type="Proteomes" id="UP000219514">
    <property type="component" value="Unassembled WGS sequence"/>
</dbReference>
<evidence type="ECO:0000313" key="9">
    <source>
        <dbReference type="Proteomes" id="UP000219514"/>
    </source>
</evidence>
<dbReference type="GO" id="GO:0008236">
    <property type="term" value="F:serine-type peptidase activity"/>
    <property type="evidence" value="ECO:0007669"/>
    <property type="project" value="UniProtKB-KW"/>
</dbReference>
<evidence type="ECO:0000256" key="1">
    <source>
        <dbReference type="ARBA" id="ARBA00008764"/>
    </source>
</evidence>
<accession>A0A285E6L3</accession>
<dbReference type="RefSeq" id="WP_216359579.1">
    <property type="nucleotide sequence ID" value="NZ_JACHXB010000001.1"/>
</dbReference>
<evidence type="ECO:0000256" key="5">
    <source>
        <dbReference type="ARBA" id="ARBA00022825"/>
    </source>
</evidence>
<evidence type="ECO:0000256" key="4">
    <source>
        <dbReference type="ARBA" id="ARBA00022801"/>
    </source>
</evidence>
<dbReference type="GO" id="GO:0006508">
    <property type="term" value="P:proteolysis"/>
    <property type="evidence" value="ECO:0007669"/>
    <property type="project" value="UniProtKB-KW"/>
</dbReference>
<dbReference type="PRINTS" id="PR00839">
    <property type="entry name" value="V8PROTEASE"/>
</dbReference>
<comment type="similarity">
    <text evidence="1 6">Belongs to the peptidase S1B family.</text>
</comment>
<keyword evidence="2 6" id="KW-0645">Protease</keyword>
<dbReference type="InterPro" id="IPR009003">
    <property type="entry name" value="Peptidase_S1_PA"/>
</dbReference>
<evidence type="ECO:0000256" key="7">
    <source>
        <dbReference type="SAM" id="MobiDB-lite"/>
    </source>
</evidence>
<keyword evidence="3" id="KW-0732">Signal</keyword>
<protein>
    <recommendedName>
        <fullName evidence="6">Serine protease</fullName>
        <ecNumber evidence="6">3.4.21.-</ecNumber>
    </recommendedName>
</protein>
<dbReference type="InterPro" id="IPR028301">
    <property type="entry name" value="V8_his_AS"/>
</dbReference>
<keyword evidence="4 6" id="KW-0378">Hydrolase</keyword>
<reference evidence="8 9" key="1">
    <citation type="submission" date="2017-09" db="EMBL/GenBank/DDBJ databases">
        <authorList>
            <person name="Ehlers B."/>
            <person name="Leendertz F.H."/>
        </authorList>
    </citation>
    <scope>NUCLEOTIDE SEQUENCE [LARGE SCALE GENOMIC DNA]</scope>
    <source>
        <strain evidence="8 9">DSM 46844</strain>
    </source>
</reference>
<dbReference type="AlphaFoldDB" id="A0A285E6L3"/>
<dbReference type="InterPro" id="IPR043504">
    <property type="entry name" value="Peptidase_S1_PA_chymotrypsin"/>
</dbReference>
<name>A0A285E6L3_9ACTN</name>
<dbReference type="PROSITE" id="PS00672">
    <property type="entry name" value="V8_HIS"/>
    <property type="match status" value="1"/>
</dbReference>
<dbReference type="EMBL" id="OBDO01000001">
    <property type="protein sequence ID" value="SNX94665.1"/>
    <property type="molecule type" value="Genomic_DNA"/>
</dbReference>
<proteinExistence type="inferred from homology"/>
<feature type="compositionally biased region" description="Low complexity" evidence="7">
    <location>
        <begin position="25"/>
        <end position="37"/>
    </location>
</feature>
<feature type="region of interest" description="Disordered" evidence="7">
    <location>
        <begin position="1"/>
        <end position="37"/>
    </location>
</feature>
<organism evidence="8 9">
    <name type="scientific">Geodermatophilus sabuli</name>
    <dbReference type="NCBI Taxonomy" id="1564158"/>
    <lineage>
        <taxon>Bacteria</taxon>
        <taxon>Bacillati</taxon>
        <taxon>Actinomycetota</taxon>
        <taxon>Actinomycetes</taxon>
        <taxon>Geodermatophilales</taxon>
        <taxon>Geodermatophilaceae</taxon>
        <taxon>Geodermatophilus</taxon>
    </lineage>
</organism>
<dbReference type="SUPFAM" id="SSF50494">
    <property type="entry name" value="Trypsin-like serine proteases"/>
    <property type="match status" value="1"/>
</dbReference>
<evidence type="ECO:0000256" key="2">
    <source>
        <dbReference type="ARBA" id="ARBA00022670"/>
    </source>
</evidence>
<dbReference type="InterPro" id="IPR008256">
    <property type="entry name" value="Peptidase_S1B"/>
</dbReference>
<keyword evidence="5 6" id="KW-0720">Serine protease</keyword>
<dbReference type="Gene3D" id="2.40.10.10">
    <property type="entry name" value="Trypsin-like serine proteases"/>
    <property type="match status" value="2"/>
</dbReference>
<evidence type="ECO:0000256" key="3">
    <source>
        <dbReference type="ARBA" id="ARBA00022729"/>
    </source>
</evidence>
<dbReference type="EC" id="3.4.21.-" evidence="6"/>
<dbReference type="PANTHER" id="PTHR15462:SF8">
    <property type="entry name" value="SERINE PROTEASE"/>
    <property type="match status" value="1"/>
</dbReference>
<sequence length="316" mass="33206">MSDHQSVSGPDDGGTSGQAPGPMPVSGHESVSGGAGAAESAAAMVADSFEGQSGLLELASGFSRDVSAESTLSEQVQISPALSSLPPAESLAFEEPETVCGNDDRVRISPCTSIPWRWICELLVTYPDGAGARGTGWFLGPRTVGTAGHVVFSRANGGWARQIEVIPGMDGASRPFGSQVGNSFRSTNGWVNNTDPEYDYGAIVLPTADLGNTVGFFGFAALSDASYQNLFVNTSGYPGDKPFGTQWFNAGTVTQATQRRLSYMIDTFGGQSGSAVWRLLNNQRHVVGIHGYGGCPNKAVRVTGEVFNNLLAWRNV</sequence>